<evidence type="ECO:0000259" key="5">
    <source>
        <dbReference type="PROSITE" id="PS50931"/>
    </source>
</evidence>
<keyword evidence="3" id="KW-0238">DNA-binding</keyword>
<name>A0A4Y8MS94_9BURK</name>
<evidence type="ECO:0000256" key="4">
    <source>
        <dbReference type="ARBA" id="ARBA00023163"/>
    </source>
</evidence>
<feature type="domain" description="HTH lysR-type" evidence="5">
    <location>
        <begin position="6"/>
        <end position="63"/>
    </location>
</feature>
<dbReference type="Pfam" id="PF00126">
    <property type="entry name" value="HTH_1"/>
    <property type="match status" value="1"/>
</dbReference>
<dbReference type="InterPro" id="IPR005119">
    <property type="entry name" value="LysR_subst-bd"/>
</dbReference>
<dbReference type="InterPro" id="IPR000847">
    <property type="entry name" value="LysR_HTH_N"/>
</dbReference>
<evidence type="ECO:0000256" key="3">
    <source>
        <dbReference type="ARBA" id="ARBA00023125"/>
    </source>
</evidence>
<dbReference type="AlphaFoldDB" id="A0A4Y8MS94"/>
<organism evidence="6 7">
    <name type="scientific">Paraburkholderia dipogonis</name>
    <dbReference type="NCBI Taxonomy" id="1211383"/>
    <lineage>
        <taxon>Bacteria</taxon>
        <taxon>Pseudomonadati</taxon>
        <taxon>Pseudomonadota</taxon>
        <taxon>Betaproteobacteria</taxon>
        <taxon>Burkholderiales</taxon>
        <taxon>Burkholderiaceae</taxon>
        <taxon>Paraburkholderia</taxon>
    </lineage>
</organism>
<reference evidence="6 7" key="1">
    <citation type="submission" date="2019-03" db="EMBL/GenBank/DDBJ databases">
        <title>Complete Genome Sequence of Paraburkholderia dipogonis ICMP 19430T, a Nitrogen-fixing Symbiont of the South African Invasive Legume Dipogon lignosus in New Zealand.</title>
        <authorList>
            <person name="De Meyer S.E."/>
        </authorList>
    </citation>
    <scope>NUCLEOTIDE SEQUENCE [LARGE SCALE GENOMIC DNA]</scope>
    <source>
        <strain evidence="6 7">ICMP 19430</strain>
    </source>
</reference>
<dbReference type="PANTHER" id="PTHR30118">
    <property type="entry name" value="HTH-TYPE TRANSCRIPTIONAL REGULATOR LEUO-RELATED"/>
    <property type="match status" value="1"/>
</dbReference>
<dbReference type="InterPro" id="IPR050389">
    <property type="entry name" value="LysR-type_TF"/>
</dbReference>
<dbReference type="GeneID" id="97306597"/>
<dbReference type="Pfam" id="PF03466">
    <property type="entry name" value="LysR_substrate"/>
    <property type="match status" value="1"/>
</dbReference>
<comment type="caution">
    <text evidence="6">The sequence shown here is derived from an EMBL/GenBank/DDBJ whole genome shotgun (WGS) entry which is preliminary data.</text>
</comment>
<dbReference type="InterPro" id="IPR037402">
    <property type="entry name" value="YidZ_PBP2"/>
</dbReference>
<evidence type="ECO:0000313" key="7">
    <source>
        <dbReference type="Proteomes" id="UP000297385"/>
    </source>
</evidence>
<dbReference type="SUPFAM" id="SSF46785">
    <property type="entry name" value="Winged helix' DNA-binding domain"/>
    <property type="match status" value="1"/>
</dbReference>
<evidence type="ECO:0000256" key="1">
    <source>
        <dbReference type="ARBA" id="ARBA00009437"/>
    </source>
</evidence>
<dbReference type="Gene3D" id="3.40.190.10">
    <property type="entry name" value="Periplasmic binding protein-like II"/>
    <property type="match status" value="2"/>
</dbReference>
<comment type="similarity">
    <text evidence="1">Belongs to the LysR transcriptional regulatory family.</text>
</comment>
<evidence type="ECO:0000256" key="2">
    <source>
        <dbReference type="ARBA" id="ARBA00023015"/>
    </source>
</evidence>
<dbReference type="CDD" id="cd08417">
    <property type="entry name" value="PBP2_Nitroaromatics_like"/>
    <property type="match status" value="1"/>
</dbReference>
<dbReference type="GO" id="GO:0003700">
    <property type="term" value="F:DNA-binding transcription factor activity"/>
    <property type="evidence" value="ECO:0007669"/>
    <property type="project" value="InterPro"/>
</dbReference>
<dbReference type="Gene3D" id="1.10.10.10">
    <property type="entry name" value="Winged helix-like DNA-binding domain superfamily/Winged helix DNA-binding domain"/>
    <property type="match status" value="1"/>
</dbReference>
<accession>A0A4Y8MS94</accession>
<dbReference type="EMBL" id="SNVI01000002">
    <property type="protein sequence ID" value="TFE40410.1"/>
    <property type="molecule type" value="Genomic_DNA"/>
</dbReference>
<evidence type="ECO:0000313" key="6">
    <source>
        <dbReference type="EMBL" id="TFE40410.1"/>
    </source>
</evidence>
<dbReference type="SUPFAM" id="SSF53850">
    <property type="entry name" value="Periplasmic binding protein-like II"/>
    <property type="match status" value="1"/>
</dbReference>
<dbReference type="PROSITE" id="PS50931">
    <property type="entry name" value="HTH_LYSR"/>
    <property type="match status" value="1"/>
</dbReference>
<dbReference type="Proteomes" id="UP000297385">
    <property type="component" value="Unassembled WGS sequence"/>
</dbReference>
<sequence>MNYRDLDLNQLITLHALLQTRSVGRAAEFLHIGQPACSEALARLRDHFGDELLVFVSRRMVPTSLALQLERPVRDAMKRAEAISAMRAGFNPSGASRRFSIICSDMISKLVLSRVVLELQHTAPNISLMIHSAAPLRSSRTLVEEALERRGADFVVVPSRHLPSGYDNLLLFSSPYSCIVWKGNMLVGETLTEGLFYSLKHVAPTFGDGRVMATESDNSLWRRAFAAKTEYALTLPAMLTGTDYIATVPTVLANDYEKQYDLRVFPVPITIPPLEEKLVWPKRLDDDPANCWLRALIQDCAKKTMRNSE</sequence>
<dbReference type="InterPro" id="IPR036390">
    <property type="entry name" value="WH_DNA-bd_sf"/>
</dbReference>
<dbReference type="GO" id="GO:0003677">
    <property type="term" value="F:DNA binding"/>
    <property type="evidence" value="ECO:0007669"/>
    <property type="project" value="UniProtKB-KW"/>
</dbReference>
<protein>
    <submittedName>
        <fullName evidence="6">LysR family transcriptional regulator</fullName>
    </submittedName>
</protein>
<keyword evidence="2" id="KW-0805">Transcription regulation</keyword>
<dbReference type="PANTHER" id="PTHR30118:SF15">
    <property type="entry name" value="TRANSCRIPTIONAL REGULATORY PROTEIN"/>
    <property type="match status" value="1"/>
</dbReference>
<dbReference type="InterPro" id="IPR036388">
    <property type="entry name" value="WH-like_DNA-bd_sf"/>
</dbReference>
<gene>
    <name evidence="6" type="ORF">E2553_26975</name>
</gene>
<dbReference type="RefSeq" id="WP_134462491.1">
    <property type="nucleotide sequence ID" value="NZ_JBHSSZ010000042.1"/>
</dbReference>
<proteinExistence type="inferred from homology"/>
<keyword evidence="4" id="KW-0804">Transcription</keyword>